<keyword evidence="2" id="KW-1185">Reference proteome</keyword>
<name>A0ACB0JYR4_TRIPR</name>
<evidence type="ECO:0000313" key="1">
    <source>
        <dbReference type="EMBL" id="CAJ2649955.1"/>
    </source>
</evidence>
<gene>
    <name evidence="1" type="ORF">MILVUS5_LOCUS17927</name>
</gene>
<comment type="caution">
    <text evidence="1">The sequence shown here is derived from an EMBL/GenBank/DDBJ whole genome shotgun (WGS) entry which is preliminary data.</text>
</comment>
<proteinExistence type="predicted"/>
<evidence type="ECO:0000313" key="2">
    <source>
        <dbReference type="Proteomes" id="UP001177021"/>
    </source>
</evidence>
<protein>
    <submittedName>
        <fullName evidence="1">Uncharacterized protein</fullName>
    </submittedName>
</protein>
<dbReference type="EMBL" id="CASHSV030000109">
    <property type="protein sequence ID" value="CAJ2649955.1"/>
    <property type="molecule type" value="Genomic_DNA"/>
</dbReference>
<dbReference type="Proteomes" id="UP001177021">
    <property type="component" value="Unassembled WGS sequence"/>
</dbReference>
<reference evidence="1" key="1">
    <citation type="submission" date="2023-10" db="EMBL/GenBank/DDBJ databases">
        <authorList>
            <person name="Rodriguez Cubillos JULIANA M."/>
            <person name="De Vega J."/>
        </authorList>
    </citation>
    <scope>NUCLEOTIDE SEQUENCE</scope>
</reference>
<organism evidence="1 2">
    <name type="scientific">Trifolium pratense</name>
    <name type="common">Red clover</name>
    <dbReference type="NCBI Taxonomy" id="57577"/>
    <lineage>
        <taxon>Eukaryota</taxon>
        <taxon>Viridiplantae</taxon>
        <taxon>Streptophyta</taxon>
        <taxon>Embryophyta</taxon>
        <taxon>Tracheophyta</taxon>
        <taxon>Spermatophyta</taxon>
        <taxon>Magnoliopsida</taxon>
        <taxon>eudicotyledons</taxon>
        <taxon>Gunneridae</taxon>
        <taxon>Pentapetalae</taxon>
        <taxon>rosids</taxon>
        <taxon>fabids</taxon>
        <taxon>Fabales</taxon>
        <taxon>Fabaceae</taxon>
        <taxon>Papilionoideae</taxon>
        <taxon>50 kb inversion clade</taxon>
        <taxon>NPAAA clade</taxon>
        <taxon>Hologalegina</taxon>
        <taxon>IRL clade</taxon>
        <taxon>Trifolieae</taxon>
        <taxon>Trifolium</taxon>
    </lineage>
</organism>
<sequence length="204" mass="23341">MWRIIHNRLPIREALFKRGVICSPLCCLCDGTNESIDHLFMGCDWTKTVWFASNLSVNFAAYCEATISFSEWVSKVIMHHDIEVVQLVLSICYGIWKVRNTRCFEEAELPNALSCWNNAHKSISEFNSRADMLIQSIMHPIPMPDSAIRWTLPDTDFYKLNVDAAGPNNDGNWGLAAVIRDADGCVVAKTFSLFMVHFYFKFYV</sequence>
<accession>A0ACB0JYR4</accession>